<evidence type="ECO:0000313" key="2">
    <source>
        <dbReference type="EMBL" id="CAJ1826085.1"/>
    </source>
</evidence>
<dbReference type="EMBL" id="OY731398">
    <property type="protein sequence ID" value="CAJ1826085.1"/>
    <property type="molecule type" value="Genomic_DNA"/>
</dbReference>
<accession>A0AA86RUS8</accession>
<reference evidence="2" key="1">
    <citation type="submission" date="2023-10" db="EMBL/GenBank/DDBJ databases">
        <authorList>
            <person name="Domelevo Entfellner J.-B."/>
        </authorList>
    </citation>
    <scope>NUCLEOTIDE SEQUENCE</scope>
</reference>
<evidence type="ECO:0000256" key="1">
    <source>
        <dbReference type="SAM" id="MobiDB-lite"/>
    </source>
</evidence>
<dbReference type="AlphaFoldDB" id="A0AA86RUS8"/>
<dbReference type="Proteomes" id="UP001189624">
    <property type="component" value="Chromosome 1"/>
</dbReference>
<feature type="region of interest" description="Disordered" evidence="1">
    <location>
        <begin position="1"/>
        <end position="60"/>
    </location>
</feature>
<name>A0AA86RUS8_9FABA</name>
<protein>
    <submittedName>
        <fullName evidence="2">Uncharacterized protein</fullName>
    </submittedName>
</protein>
<proteinExistence type="predicted"/>
<keyword evidence="3" id="KW-1185">Reference proteome</keyword>
<dbReference type="Gramene" id="rna-AYBTSS11_LOCUS1274">
    <property type="protein sequence ID" value="CAJ1826085.1"/>
    <property type="gene ID" value="gene-AYBTSS11_LOCUS1274"/>
</dbReference>
<organism evidence="2 3">
    <name type="scientific">Sphenostylis stenocarpa</name>
    <dbReference type="NCBI Taxonomy" id="92480"/>
    <lineage>
        <taxon>Eukaryota</taxon>
        <taxon>Viridiplantae</taxon>
        <taxon>Streptophyta</taxon>
        <taxon>Embryophyta</taxon>
        <taxon>Tracheophyta</taxon>
        <taxon>Spermatophyta</taxon>
        <taxon>Magnoliopsida</taxon>
        <taxon>eudicotyledons</taxon>
        <taxon>Gunneridae</taxon>
        <taxon>Pentapetalae</taxon>
        <taxon>rosids</taxon>
        <taxon>fabids</taxon>
        <taxon>Fabales</taxon>
        <taxon>Fabaceae</taxon>
        <taxon>Papilionoideae</taxon>
        <taxon>50 kb inversion clade</taxon>
        <taxon>NPAAA clade</taxon>
        <taxon>indigoferoid/millettioid clade</taxon>
        <taxon>Phaseoleae</taxon>
        <taxon>Sphenostylis</taxon>
    </lineage>
</organism>
<evidence type="ECO:0000313" key="3">
    <source>
        <dbReference type="Proteomes" id="UP001189624"/>
    </source>
</evidence>
<feature type="compositionally biased region" description="Basic and acidic residues" evidence="1">
    <location>
        <begin position="49"/>
        <end position="58"/>
    </location>
</feature>
<gene>
    <name evidence="2" type="ORF">AYBTSS11_LOCUS1274</name>
</gene>
<sequence length="80" mass="8981">MIRRKREQKNSTSRDSFRVKKVGTAGDQGDVARDRSSEDVSPGNFRRNGNTEESKSEDNLPGFACFASFLFNDNADSEFV</sequence>